<evidence type="ECO:0000313" key="7">
    <source>
        <dbReference type="Proteomes" id="UP001489004"/>
    </source>
</evidence>
<dbReference type="PROSITE" id="PS01360">
    <property type="entry name" value="ZF_MYND_1"/>
    <property type="match status" value="1"/>
</dbReference>
<sequence length="844" mass="90501">MGTLIRKVEETLVSIAAEAAKTQGNAPHLPLACLTRDGTALGRKLTDLYDLLKAVEASSKAELLEALCRRSLMGAWARFCNSIASPDVLQALGSKPADNELGHSHVLFRTLCVQLAAFRLPQGLSDEEGRLNLTASWLCCGGWKFTIYSVQYLTAYMRARKASLRNPPLPSELASDSSFLNGHLKCIYNSLYLASRPSTPYAQTILSEEGVIPRLVALVSEAQQASDQMLDWACCSMHLLLCAKYPDPAVGPSLCRLSCQVFAAPSNSLLQALRFWWLQAAQAPAGADRGDAASMAVEIVLPACHDRAFARAWAATIGDELGCMASLARQGCKLPVSQMDIGHACIAILFEMLEIPWACSALQRLWPPHRPRCPEVITMVQNVVISNARAIQDTSVRPPSSALPSLLMLLYKALGAHGEVLQAQTEAEMLDVYHRPTLNVLLRSKAPLLLEAALRTICRWVSQPEWAMTACQAGMLAAVMCALLDCKVGPKGVLSMLATLRKALLVSGSDIQLAGYCMLATKALVRAACKPGTAGQEAARLTGRTHAGRKPSNAIWEPVRAYAAAWVLPTMLGLLDAFLVSNAACQRWLGIIAHLVAALAATGPLDDAIVRHLCTVLVRLEGRAILSQRADLLYRMRAIQLLFNITRDVVNAPAHSASRPNARLEAVVQTGLLALLCTETSRVLADEDIATFFGLLATDVLPAAACLLPVDAQTANNVLALTRPFIGLNLNEAVSSSRFGIVMIAEHEKSKALAAMAELVEALEALCGPWDQTGMAAAAALELARFAALGPGCHNPGCKNMSGATEAELPTRKCSGCMKAHYCSAACQKAAWKVHKRACKAQAA</sequence>
<keyword evidence="3" id="KW-0862">Zinc</keyword>
<dbReference type="EMBL" id="JALJOR010000010">
    <property type="protein sequence ID" value="KAK9810460.1"/>
    <property type="molecule type" value="Genomic_DNA"/>
</dbReference>
<evidence type="ECO:0000256" key="2">
    <source>
        <dbReference type="ARBA" id="ARBA00022771"/>
    </source>
</evidence>
<organism evidence="6 7">
    <name type="scientific">[Myrmecia] bisecta</name>
    <dbReference type="NCBI Taxonomy" id="41462"/>
    <lineage>
        <taxon>Eukaryota</taxon>
        <taxon>Viridiplantae</taxon>
        <taxon>Chlorophyta</taxon>
        <taxon>core chlorophytes</taxon>
        <taxon>Trebouxiophyceae</taxon>
        <taxon>Trebouxiales</taxon>
        <taxon>Trebouxiaceae</taxon>
        <taxon>Myrmecia</taxon>
    </lineage>
</organism>
<keyword evidence="7" id="KW-1185">Reference proteome</keyword>
<evidence type="ECO:0000259" key="5">
    <source>
        <dbReference type="PROSITE" id="PS50865"/>
    </source>
</evidence>
<protein>
    <recommendedName>
        <fullName evidence="5">MYND-type domain-containing protein</fullName>
    </recommendedName>
</protein>
<dbReference type="GO" id="GO:0008270">
    <property type="term" value="F:zinc ion binding"/>
    <property type="evidence" value="ECO:0007669"/>
    <property type="project" value="UniProtKB-KW"/>
</dbReference>
<proteinExistence type="predicted"/>
<gene>
    <name evidence="6" type="ORF">WJX72_011038</name>
</gene>
<dbReference type="PROSITE" id="PS50865">
    <property type="entry name" value="ZF_MYND_2"/>
    <property type="match status" value="1"/>
</dbReference>
<reference evidence="6 7" key="1">
    <citation type="journal article" date="2024" name="Nat. Commun.">
        <title>Phylogenomics reveals the evolutionary origins of lichenization in chlorophyte algae.</title>
        <authorList>
            <person name="Puginier C."/>
            <person name="Libourel C."/>
            <person name="Otte J."/>
            <person name="Skaloud P."/>
            <person name="Haon M."/>
            <person name="Grisel S."/>
            <person name="Petersen M."/>
            <person name="Berrin J.G."/>
            <person name="Delaux P.M."/>
            <person name="Dal Grande F."/>
            <person name="Keller J."/>
        </authorList>
    </citation>
    <scope>NUCLEOTIDE SEQUENCE [LARGE SCALE GENOMIC DNA]</scope>
    <source>
        <strain evidence="6 7">SAG 2043</strain>
    </source>
</reference>
<keyword evidence="1" id="KW-0479">Metal-binding</keyword>
<accession>A0AAW1PKZ9</accession>
<dbReference type="Proteomes" id="UP001489004">
    <property type="component" value="Unassembled WGS sequence"/>
</dbReference>
<keyword evidence="2 4" id="KW-0863">Zinc-finger</keyword>
<evidence type="ECO:0000256" key="4">
    <source>
        <dbReference type="PROSITE-ProRule" id="PRU00134"/>
    </source>
</evidence>
<evidence type="ECO:0000313" key="6">
    <source>
        <dbReference type="EMBL" id="KAK9810460.1"/>
    </source>
</evidence>
<dbReference type="Gene3D" id="6.10.140.2220">
    <property type="match status" value="1"/>
</dbReference>
<dbReference type="AlphaFoldDB" id="A0AAW1PKZ9"/>
<comment type="caution">
    <text evidence="6">The sequence shown here is derived from an EMBL/GenBank/DDBJ whole genome shotgun (WGS) entry which is preliminary data.</text>
</comment>
<feature type="domain" description="MYND-type" evidence="5">
    <location>
        <begin position="793"/>
        <end position="839"/>
    </location>
</feature>
<dbReference type="SUPFAM" id="SSF144232">
    <property type="entry name" value="HIT/MYND zinc finger-like"/>
    <property type="match status" value="1"/>
</dbReference>
<name>A0AAW1PKZ9_9CHLO</name>
<dbReference type="InterPro" id="IPR002893">
    <property type="entry name" value="Znf_MYND"/>
</dbReference>
<dbReference type="Pfam" id="PF01753">
    <property type="entry name" value="zf-MYND"/>
    <property type="match status" value="1"/>
</dbReference>
<evidence type="ECO:0000256" key="3">
    <source>
        <dbReference type="ARBA" id="ARBA00022833"/>
    </source>
</evidence>
<evidence type="ECO:0000256" key="1">
    <source>
        <dbReference type="ARBA" id="ARBA00022723"/>
    </source>
</evidence>